<gene>
    <name evidence="2" type="ORF">GCM10011583_53180</name>
</gene>
<organism evidence="2 3">
    <name type="scientific">Streptomyces camponoticapitis</name>
    <dbReference type="NCBI Taxonomy" id="1616125"/>
    <lineage>
        <taxon>Bacteria</taxon>
        <taxon>Bacillati</taxon>
        <taxon>Actinomycetota</taxon>
        <taxon>Actinomycetes</taxon>
        <taxon>Kitasatosporales</taxon>
        <taxon>Streptomycetaceae</taxon>
        <taxon>Streptomyces</taxon>
    </lineage>
</organism>
<dbReference type="Pfam" id="PF04149">
    <property type="entry name" value="DUF397"/>
    <property type="match status" value="1"/>
</dbReference>
<feature type="domain" description="DUF397" evidence="1">
    <location>
        <begin position="8"/>
        <end position="59"/>
    </location>
</feature>
<evidence type="ECO:0000313" key="3">
    <source>
        <dbReference type="Proteomes" id="UP000660265"/>
    </source>
</evidence>
<protein>
    <recommendedName>
        <fullName evidence="1">DUF397 domain-containing protein</fullName>
    </recommendedName>
</protein>
<keyword evidence="3" id="KW-1185">Reference proteome</keyword>
<comment type="caution">
    <text evidence="2">The sequence shown here is derived from an EMBL/GenBank/DDBJ whole genome shotgun (WGS) entry which is preliminary data.</text>
</comment>
<evidence type="ECO:0000313" key="2">
    <source>
        <dbReference type="EMBL" id="GGK14578.1"/>
    </source>
</evidence>
<proteinExistence type="predicted"/>
<evidence type="ECO:0000259" key="1">
    <source>
        <dbReference type="Pfam" id="PF04149"/>
    </source>
</evidence>
<name>A0ABQ2ENZ8_9ACTN</name>
<dbReference type="EMBL" id="BMMV01000019">
    <property type="protein sequence ID" value="GGK14578.1"/>
    <property type="molecule type" value="Genomic_DNA"/>
</dbReference>
<dbReference type="Proteomes" id="UP000660265">
    <property type="component" value="Unassembled WGS sequence"/>
</dbReference>
<sequence length="60" mass="6773">MHRGEQHLVWVKSTYTDSGSCVEWARPEGAVLVRDSKRPQGARIPVQPAAWSALVDWVKE</sequence>
<reference evidence="3" key="1">
    <citation type="journal article" date="2019" name="Int. J. Syst. Evol. Microbiol.">
        <title>The Global Catalogue of Microorganisms (GCM) 10K type strain sequencing project: providing services to taxonomists for standard genome sequencing and annotation.</title>
        <authorList>
            <consortium name="The Broad Institute Genomics Platform"/>
            <consortium name="The Broad Institute Genome Sequencing Center for Infectious Disease"/>
            <person name="Wu L."/>
            <person name="Ma J."/>
        </authorList>
    </citation>
    <scope>NUCLEOTIDE SEQUENCE [LARGE SCALE GENOMIC DNA]</scope>
    <source>
        <strain evidence="3">CGMCC 4.7275</strain>
    </source>
</reference>
<accession>A0ABQ2ENZ8</accession>
<dbReference type="InterPro" id="IPR007278">
    <property type="entry name" value="DUF397"/>
</dbReference>